<evidence type="ECO:0000256" key="2">
    <source>
        <dbReference type="ARBA" id="ARBA00022729"/>
    </source>
</evidence>
<evidence type="ECO:0000256" key="3">
    <source>
        <dbReference type="ARBA" id="ARBA00023136"/>
    </source>
</evidence>
<dbReference type="InterPro" id="IPR027385">
    <property type="entry name" value="Beta-barrel_OMP"/>
</dbReference>
<dbReference type="Proteomes" id="UP001205601">
    <property type="component" value="Unassembled WGS sequence"/>
</dbReference>
<dbReference type="PANTHER" id="PTHR34001">
    <property type="entry name" value="BLL7405 PROTEIN"/>
    <property type="match status" value="1"/>
</dbReference>
<comment type="similarity">
    <text evidence="4">Belongs to the Omp25/RopB family.</text>
</comment>
<dbReference type="RefSeq" id="WP_261494524.1">
    <property type="nucleotide sequence ID" value="NZ_JAOCQF010000001.1"/>
</dbReference>
<keyword evidence="3" id="KW-0472">Membrane</keyword>
<keyword evidence="2 5" id="KW-0732">Signal</keyword>
<keyword evidence="8" id="KW-1185">Reference proteome</keyword>
<gene>
    <name evidence="7" type="ORF">N5I32_06220</name>
</gene>
<feature type="chain" id="PRO_5046192022" evidence="5">
    <location>
        <begin position="20"/>
        <end position="227"/>
    </location>
</feature>
<dbReference type="InterPro" id="IPR011250">
    <property type="entry name" value="OMP/PagP_B-barrel"/>
</dbReference>
<dbReference type="InterPro" id="IPR051692">
    <property type="entry name" value="OMP-like"/>
</dbReference>
<organism evidence="7 8">
    <name type="scientific">Albidovulum sediminis</name>
    <dbReference type="NCBI Taxonomy" id="3066345"/>
    <lineage>
        <taxon>Bacteria</taxon>
        <taxon>Pseudomonadati</taxon>
        <taxon>Pseudomonadota</taxon>
        <taxon>Alphaproteobacteria</taxon>
        <taxon>Rhodobacterales</taxon>
        <taxon>Paracoccaceae</taxon>
        <taxon>Albidovulum</taxon>
    </lineage>
</organism>
<sequence length="227" mass="22836">MKSAVVGLVALCAASGAWAGGLGGTTESAPVAASAPVLHDWSGPYAGLSLGVATGDNNWAERGVGAESDSDSWSGALVGLNAGMNWQSGTLVYGASLNLSAGSIDASSATSASFGCGGATCDTEVSNVYSLRGRIGKASGANLFYATAGFASGEAEGSTTVALHGSDRLSGWVAGVGMEHVLNDRMSIGIEYTYTDLGRLELPVSCGTQCYTDVTFGLLTIGANYHW</sequence>
<feature type="domain" description="Outer membrane protein beta-barrel" evidence="6">
    <location>
        <begin position="32"/>
        <end position="226"/>
    </location>
</feature>
<proteinExistence type="inferred from homology"/>
<reference evidence="8" key="1">
    <citation type="submission" date="2023-07" db="EMBL/GenBank/DDBJ databases">
        <title>Defluviimonas sediminis sp. nov., isolated from mangrove sediment.</title>
        <authorList>
            <person name="Liu L."/>
            <person name="Li J."/>
            <person name="Huang Y."/>
            <person name="Pan J."/>
            <person name="Li M."/>
        </authorList>
    </citation>
    <scope>NUCLEOTIDE SEQUENCE [LARGE SCALE GENOMIC DNA]</scope>
    <source>
        <strain evidence="8">FT324</strain>
    </source>
</reference>
<evidence type="ECO:0000313" key="7">
    <source>
        <dbReference type="EMBL" id="MCT8329102.1"/>
    </source>
</evidence>
<evidence type="ECO:0000256" key="4">
    <source>
        <dbReference type="ARBA" id="ARBA00038306"/>
    </source>
</evidence>
<dbReference type="SUPFAM" id="SSF56925">
    <property type="entry name" value="OMPA-like"/>
    <property type="match status" value="1"/>
</dbReference>
<protein>
    <submittedName>
        <fullName evidence="7">Porin family protein</fullName>
    </submittedName>
</protein>
<evidence type="ECO:0000256" key="1">
    <source>
        <dbReference type="ARBA" id="ARBA00004370"/>
    </source>
</evidence>
<feature type="signal peptide" evidence="5">
    <location>
        <begin position="1"/>
        <end position="19"/>
    </location>
</feature>
<dbReference type="EMBL" id="JAOCQF010000001">
    <property type="protein sequence ID" value="MCT8329102.1"/>
    <property type="molecule type" value="Genomic_DNA"/>
</dbReference>
<dbReference type="Pfam" id="PF13505">
    <property type="entry name" value="OMP_b-brl"/>
    <property type="match status" value="1"/>
</dbReference>
<dbReference type="Gene3D" id="2.40.160.20">
    <property type="match status" value="1"/>
</dbReference>
<dbReference type="PANTHER" id="PTHR34001:SF3">
    <property type="entry name" value="BLL7405 PROTEIN"/>
    <property type="match status" value="1"/>
</dbReference>
<name>A0ABT2NJK9_9RHOB</name>
<evidence type="ECO:0000313" key="8">
    <source>
        <dbReference type="Proteomes" id="UP001205601"/>
    </source>
</evidence>
<accession>A0ABT2NJK9</accession>
<comment type="caution">
    <text evidence="7">The sequence shown here is derived from an EMBL/GenBank/DDBJ whole genome shotgun (WGS) entry which is preliminary data.</text>
</comment>
<comment type="subcellular location">
    <subcellularLocation>
        <location evidence="1">Membrane</location>
    </subcellularLocation>
</comment>
<evidence type="ECO:0000259" key="6">
    <source>
        <dbReference type="Pfam" id="PF13505"/>
    </source>
</evidence>
<evidence type="ECO:0000256" key="5">
    <source>
        <dbReference type="SAM" id="SignalP"/>
    </source>
</evidence>